<sequence>LAECATGVDQPLTQRGQLNNNQTDLAARLDSPKSNSREDYSDMTDQLFIPLDEIVPSSFVEK</sequence>
<dbReference type="WBParaSite" id="TCNE_0001916301-mRNA-1">
    <property type="protein sequence ID" value="TCNE_0001916301-mRNA-1"/>
    <property type="gene ID" value="TCNE_0001916301"/>
</dbReference>
<feature type="region of interest" description="Disordered" evidence="1">
    <location>
        <begin position="1"/>
        <end position="40"/>
    </location>
</feature>
<dbReference type="Proteomes" id="UP000050794">
    <property type="component" value="Unassembled WGS sequence"/>
</dbReference>
<evidence type="ECO:0000313" key="3">
    <source>
        <dbReference type="WBParaSite" id="TCNE_0001916301-mRNA-1"/>
    </source>
</evidence>
<dbReference type="AlphaFoldDB" id="A0A183VEI9"/>
<keyword evidence="2" id="KW-1185">Reference proteome</keyword>
<accession>A0A183VEI9</accession>
<reference evidence="3" key="1">
    <citation type="submission" date="2016-06" db="UniProtKB">
        <authorList>
            <consortium name="WormBaseParasite"/>
        </authorList>
    </citation>
    <scope>IDENTIFICATION</scope>
</reference>
<evidence type="ECO:0000256" key="1">
    <source>
        <dbReference type="SAM" id="MobiDB-lite"/>
    </source>
</evidence>
<proteinExistence type="predicted"/>
<protein>
    <submittedName>
        <fullName evidence="3">EB1 C-terminal domain-containing protein</fullName>
    </submittedName>
</protein>
<organism evidence="2 3">
    <name type="scientific">Toxocara canis</name>
    <name type="common">Canine roundworm</name>
    <dbReference type="NCBI Taxonomy" id="6265"/>
    <lineage>
        <taxon>Eukaryota</taxon>
        <taxon>Metazoa</taxon>
        <taxon>Ecdysozoa</taxon>
        <taxon>Nematoda</taxon>
        <taxon>Chromadorea</taxon>
        <taxon>Rhabditida</taxon>
        <taxon>Spirurina</taxon>
        <taxon>Ascaridomorpha</taxon>
        <taxon>Ascaridoidea</taxon>
        <taxon>Toxocaridae</taxon>
        <taxon>Toxocara</taxon>
    </lineage>
</organism>
<name>A0A183VEI9_TOXCA</name>
<feature type="compositionally biased region" description="Polar residues" evidence="1">
    <location>
        <begin position="11"/>
        <end position="24"/>
    </location>
</feature>
<evidence type="ECO:0000313" key="2">
    <source>
        <dbReference type="Proteomes" id="UP000050794"/>
    </source>
</evidence>